<keyword evidence="8" id="KW-1185">Reference proteome</keyword>
<evidence type="ECO:0000259" key="6">
    <source>
        <dbReference type="Pfam" id="PF23914"/>
    </source>
</evidence>
<gene>
    <name evidence="7" type="primary">ccmI</name>
    <name evidence="7" type="ORF">C0V82_12325</name>
</gene>
<reference evidence="7 8" key="1">
    <citation type="submission" date="2017-12" db="EMBL/GenBank/DDBJ databases">
        <title>Genomes of bacteria within cyanobacterial aggregates.</title>
        <authorList>
            <person name="Cai H."/>
        </authorList>
    </citation>
    <scope>NUCLEOTIDE SEQUENCE [LARGE SCALE GENOMIC DNA]</scope>
    <source>
        <strain evidence="7 8">TH16</strain>
    </source>
</reference>
<evidence type="ECO:0000256" key="3">
    <source>
        <dbReference type="ARBA" id="ARBA00022748"/>
    </source>
</evidence>
<evidence type="ECO:0000256" key="4">
    <source>
        <dbReference type="ARBA" id="ARBA00022803"/>
    </source>
</evidence>
<evidence type="ECO:0000313" key="7">
    <source>
        <dbReference type="EMBL" id="AUN30939.1"/>
    </source>
</evidence>
<dbReference type="RefSeq" id="WP_102112605.1">
    <property type="nucleotide sequence ID" value="NZ_BMGN01000008.1"/>
</dbReference>
<dbReference type="InterPro" id="IPR056413">
    <property type="entry name" value="TPR_CcmH_CycH"/>
</dbReference>
<feature type="region of interest" description="Disordered" evidence="5">
    <location>
        <begin position="285"/>
        <end position="312"/>
    </location>
</feature>
<dbReference type="SMART" id="SM00028">
    <property type="entry name" value="TPR"/>
    <property type="match status" value="4"/>
</dbReference>
<dbReference type="Pfam" id="PF23914">
    <property type="entry name" value="TPR_CcmH_CycH"/>
    <property type="match status" value="2"/>
</dbReference>
<dbReference type="GO" id="GO:0017004">
    <property type="term" value="P:cytochrome complex assembly"/>
    <property type="evidence" value="ECO:0007669"/>
    <property type="project" value="UniProtKB-KW"/>
</dbReference>
<dbReference type="InterPro" id="IPR051263">
    <property type="entry name" value="C-type_cytochrome_biogenesis"/>
</dbReference>
<dbReference type="SUPFAM" id="SSF48452">
    <property type="entry name" value="TPR-like"/>
    <property type="match status" value="1"/>
</dbReference>
<feature type="domain" description="Cytochrome c-type biogenesis protein H TPR" evidence="6">
    <location>
        <begin position="319"/>
        <end position="459"/>
    </location>
</feature>
<dbReference type="EMBL" id="CP025611">
    <property type="protein sequence ID" value="AUN30939.1"/>
    <property type="molecule type" value="Genomic_DNA"/>
</dbReference>
<dbReference type="PANTHER" id="PTHR47870">
    <property type="entry name" value="CYTOCHROME C-TYPE BIOGENESIS PROTEIN CCMH"/>
    <property type="match status" value="1"/>
</dbReference>
<name>A0A2K9NCX3_9PROT</name>
<feature type="compositionally biased region" description="Pro residues" evidence="5">
    <location>
        <begin position="288"/>
        <end position="299"/>
    </location>
</feature>
<dbReference type="InterPro" id="IPR017560">
    <property type="entry name" value="Cyt_c_biogenesis_CcmI"/>
</dbReference>
<evidence type="ECO:0000256" key="5">
    <source>
        <dbReference type="SAM" id="MobiDB-lite"/>
    </source>
</evidence>
<evidence type="ECO:0000256" key="1">
    <source>
        <dbReference type="ARBA" id="ARBA00004196"/>
    </source>
</evidence>
<dbReference type="InterPro" id="IPR019734">
    <property type="entry name" value="TPR_rpt"/>
</dbReference>
<accession>A0A2K9NCX3</accession>
<dbReference type="Gene3D" id="1.25.40.10">
    <property type="entry name" value="Tetratricopeptide repeat domain"/>
    <property type="match status" value="2"/>
</dbReference>
<dbReference type="NCBIfam" id="TIGR03142">
    <property type="entry name" value="cytochro_ccmI"/>
    <property type="match status" value="1"/>
</dbReference>
<dbReference type="KEGG" id="ncb:C0V82_12325"/>
<keyword evidence="3" id="KW-0201">Cytochrome c-type biogenesis</keyword>
<keyword evidence="4" id="KW-0802">TPR repeat</keyword>
<keyword evidence="2" id="KW-0677">Repeat</keyword>
<dbReference type="PROSITE" id="PS50005">
    <property type="entry name" value="TPR"/>
    <property type="match status" value="1"/>
</dbReference>
<dbReference type="InterPro" id="IPR011990">
    <property type="entry name" value="TPR-like_helical_dom_sf"/>
</dbReference>
<feature type="domain" description="Cytochrome c-type biogenesis protein H TPR" evidence="6">
    <location>
        <begin position="147"/>
        <end position="260"/>
    </location>
</feature>
<proteinExistence type="predicted"/>
<sequence>MIGFWLVAAALTALALLPLLRTLLRPPPPLEGAAEFARGVYAAQVAEIERDLKRGILSDDQARAARAEVGRRLLSVADEASAATKASGSAKPAQRTALVVTLLLPLAALGVYLPLGQPNLPAVPFATRPPEAPVPPQVMEAVAKLEAGLKENPDDVGAWGLLAQTYGAMSRPIDAVNAWRQVLRLSPGNGSVQGALAEALTVAADGVVGEEAVRLFTEAVAADPMDARARYYLGMARIQAGDIRGALDRWTALVADSPADAPWLPTVRGRIHDAATQVGLDPIAITPSPKPASAPPPPAMGQAGGQGGAAPALSPEQMQAMAGMSQQDQQATINSMVDGLQAKLKDNPGDADGWMRLARAREVQGNLDAARDALRGAVKADPKRLQAWLDLSRLTAPDDAQTQGSVEFLDAMAKVLDLAPDNPQALYYLGQQAANESKNDRARELWTRLLKQLPADAPQRPELQRRMDSLK</sequence>
<dbReference type="GO" id="GO:0030313">
    <property type="term" value="C:cell envelope"/>
    <property type="evidence" value="ECO:0007669"/>
    <property type="project" value="UniProtKB-SubCell"/>
</dbReference>
<dbReference type="AlphaFoldDB" id="A0A2K9NCX3"/>
<dbReference type="OrthoDB" id="9815847at2"/>
<dbReference type="Proteomes" id="UP000234752">
    <property type="component" value="Chromosome eg_1"/>
</dbReference>
<comment type="subcellular location">
    <subcellularLocation>
        <location evidence="1">Cell envelope</location>
    </subcellularLocation>
</comment>
<dbReference type="PANTHER" id="PTHR47870:SF1">
    <property type="entry name" value="CYTOCHROME C-TYPE BIOGENESIS PROTEIN CCMH"/>
    <property type="match status" value="1"/>
</dbReference>
<organism evidence="7 8">
    <name type="scientific">Niveispirillum cyanobacteriorum</name>
    <dbReference type="NCBI Taxonomy" id="1612173"/>
    <lineage>
        <taxon>Bacteria</taxon>
        <taxon>Pseudomonadati</taxon>
        <taxon>Pseudomonadota</taxon>
        <taxon>Alphaproteobacteria</taxon>
        <taxon>Rhodospirillales</taxon>
        <taxon>Azospirillaceae</taxon>
        <taxon>Niveispirillum</taxon>
    </lineage>
</organism>
<evidence type="ECO:0000256" key="2">
    <source>
        <dbReference type="ARBA" id="ARBA00022737"/>
    </source>
</evidence>
<evidence type="ECO:0000313" key="8">
    <source>
        <dbReference type="Proteomes" id="UP000234752"/>
    </source>
</evidence>
<protein>
    <submittedName>
        <fullName evidence="7">C-type cytochrome biogenesis protein CcmI</fullName>
    </submittedName>
</protein>